<dbReference type="STRING" id="454006.SAMN05421825_0148"/>
<dbReference type="SUPFAM" id="SSF51161">
    <property type="entry name" value="Trimeric LpxA-like enzymes"/>
    <property type="match status" value="1"/>
</dbReference>
<dbReference type="SUPFAM" id="SSF53756">
    <property type="entry name" value="UDP-Glycosyltransferase/glycogen phosphorylase"/>
    <property type="match status" value="1"/>
</dbReference>
<keyword evidence="3" id="KW-0677">Repeat</keyword>
<evidence type="ECO:0000313" key="6">
    <source>
        <dbReference type="Proteomes" id="UP000199203"/>
    </source>
</evidence>
<reference evidence="6" key="1">
    <citation type="submission" date="2016-10" db="EMBL/GenBank/DDBJ databases">
        <authorList>
            <person name="Varghese N."/>
            <person name="Submissions S."/>
        </authorList>
    </citation>
    <scope>NUCLEOTIDE SEQUENCE [LARGE SCALE GENOMIC DNA]</scope>
    <source>
        <strain evidence="6">DSM 19684</strain>
    </source>
</reference>
<gene>
    <name evidence="5" type="ORF">SAMN05421825_0148</name>
</gene>
<keyword evidence="4" id="KW-0012">Acyltransferase</keyword>
<dbReference type="AlphaFoldDB" id="A0A1G7FLZ7"/>
<dbReference type="PANTHER" id="PTHR23416:SF23">
    <property type="entry name" value="ACETYLTRANSFERASE C18B11.09C-RELATED"/>
    <property type="match status" value="1"/>
</dbReference>
<sequence length="492" mass="56369">MKLIGRLLDKIENFYARKRFFQRYNVLKKEGKKISSIALIYYIPRSNTEKYNKWEDGFTKAIDLLSEDFNIVRYNLEDVKPSSNELNDFDLVIGKSCWNWIVDDYIRSLKNLTALKGIVVSCSMPPRRKDVWLYDIIWYETEWYKKHINFHPNIHQAFGINTDVFFPTESEKTIDVLSIGALEPYKRFEKMNAMPGKRKVIIGSKNTKNSQKVIDTLDPDIEIIDYSSQQELAKYINSSKIVYIPASTQGGGERAVLEAKACKATVIVESDNPKLTRLQKSFDYSITDYYNDLLTSIKGFEKRHTRATNLIKASANVKVGRYSFYNKNFKIKGSIKVSIGSFCSLGENITLITENHDTNFLATQGFVYRYLLNQDHPAEMSETPSRERTKGPISIGNDVWIGDDVIIMSGVSIGDGACIAAGSIVTKDVDPYSIYGGVPAKFIKKRFSQEVINLMLSIKWWNWSDKRISKNKELLNLNLNQSSIEKIKNTIQ</sequence>
<dbReference type="Pfam" id="PF00132">
    <property type="entry name" value="Hexapep"/>
    <property type="match status" value="1"/>
</dbReference>
<dbReference type="InterPro" id="IPR018357">
    <property type="entry name" value="Hexapep_transf_CS"/>
</dbReference>
<dbReference type="EMBL" id="FNBH01000001">
    <property type="protein sequence ID" value="SDE76884.1"/>
    <property type="molecule type" value="Genomic_DNA"/>
</dbReference>
<keyword evidence="2 5" id="KW-0808">Transferase</keyword>
<dbReference type="PANTHER" id="PTHR23416">
    <property type="entry name" value="SIALIC ACID SYNTHASE-RELATED"/>
    <property type="match status" value="1"/>
</dbReference>
<dbReference type="InterPro" id="IPR001451">
    <property type="entry name" value="Hexapep"/>
</dbReference>
<dbReference type="InterPro" id="IPR051159">
    <property type="entry name" value="Hexapeptide_acetyltransf"/>
</dbReference>
<accession>A0A1G7FLZ7</accession>
<dbReference type="Gene3D" id="2.160.10.10">
    <property type="entry name" value="Hexapeptide repeat proteins"/>
    <property type="match status" value="1"/>
</dbReference>
<dbReference type="OrthoDB" id="9814490at2"/>
<dbReference type="CDD" id="cd03349">
    <property type="entry name" value="LbH_XAT"/>
    <property type="match status" value="1"/>
</dbReference>
<dbReference type="Gene3D" id="3.40.50.2000">
    <property type="entry name" value="Glycogen Phosphorylase B"/>
    <property type="match status" value="1"/>
</dbReference>
<dbReference type="PROSITE" id="PS00101">
    <property type="entry name" value="HEXAPEP_TRANSFERASES"/>
    <property type="match status" value="1"/>
</dbReference>
<keyword evidence="6" id="KW-1185">Reference proteome</keyword>
<dbReference type="InterPro" id="IPR011004">
    <property type="entry name" value="Trimer_LpxA-like_sf"/>
</dbReference>
<dbReference type="GO" id="GO:0005829">
    <property type="term" value="C:cytosol"/>
    <property type="evidence" value="ECO:0007669"/>
    <property type="project" value="TreeGrafter"/>
</dbReference>
<evidence type="ECO:0000256" key="3">
    <source>
        <dbReference type="ARBA" id="ARBA00022737"/>
    </source>
</evidence>
<dbReference type="Proteomes" id="UP000199203">
    <property type="component" value="Unassembled WGS sequence"/>
</dbReference>
<proteinExistence type="inferred from homology"/>
<name>A0A1G7FLZ7_9FLAO</name>
<evidence type="ECO:0000256" key="1">
    <source>
        <dbReference type="ARBA" id="ARBA00007274"/>
    </source>
</evidence>
<dbReference type="GO" id="GO:0008374">
    <property type="term" value="F:O-acyltransferase activity"/>
    <property type="evidence" value="ECO:0007669"/>
    <property type="project" value="TreeGrafter"/>
</dbReference>
<protein>
    <submittedName>
        <fullName evidence="5">Transferase hexapeptide (Six repeat-containing protein)</fullName>
    </submittedName>
</protein>
<evidence type="ECO:0000256" key="4">
    <source>
        <dbReference type="ARBA" id="ARBA00023315"/>
    </source>
</evidence>
<evidence type="ECO:0000256" key="2">
    <source>
        <dbReference type="ARBA" id="ARBA00022679"/>
    </source>
</evidence>
<comment type="similarity">
    <text evidence="1">Belongs to the transferase hexapeptide repeat family.</text>
</comment>
<evidence type="ECO:0000313" key="5">
    <source>
        <dbReference type="EMBL" id="SDE76884.1"/>
    </source>
</evidence>
<dbReference type="RefSeq" id="WP_089870546.1">
    <property type="nucleotide sequence ID" value="NZ_FNBH01000001.1"/>
</dbReference>
<organism evidence="5 6">
    <name type="scientific">Epilithonimonas hungarica</name>
    <dbReference type="NCBI Taxonomy" id="454006"/>
    <lineage>
        <taxon>Bacteria</taxon>
        <taxon>Pseudomonadati</taxon>
        <taxon>Bacteroidota</taxon>
        <taxon>Flavobacteriia</taxon>
        <taxon>Flavobacteriales</taxon>
        <taxon>Weeksellaceae</taxon>
        <taxon>Chryseobacterium group</taxon>
        <taxon>Epilithonimonas</taxon>
    </lineage>
</organism>